<dbReference type="InterPro" id="IPR036388">
    <property type="entry name" value="WH-like_DNA-bd_sf"/>
</dbReference>
<evidence type="ECO:0000256" key="2">
    <source>
        <dbReference type="ARBA" id="ARBA00022490"/>
    </source>
</evidence>
<dbReference type="Proteomes" id="UP000430692">
    <property type="component" value="Unassembled WGS sequence"/>
</dbReference>
<dbReference type="Pfam" id="PF00072">
    <property type="entry name" value="Response_reg"/>
    <property type="match status" value="1"/>
</dbReference>
<comment type="caution">
    <text evidence="16">The sequence shown here is derived from an EMBL/GenBank/DDBJ whole genome shotgun (WGS) entry which is preliminary data.</text>
</comment>
<keyword evidence="17" id="KW-1185">Reference proteome</keyword>
<accession>A0A6I4VQT1</accession>
<dbReference type="RefSeq" id="WP_160801322.1">
    <property type="nucleotide sequence ID" value="NZ_WUUL01000005.1"/>
</dbReference>
<proteinExistence type="predicted"/>
<dbReference type="CDD" id="cd17574">
    <property type="entry name" value="REC_OmpR"/>
    <property type="match status" value="1"/>
</dbReference>
<dbReference type="GO" id="GO:0032993">
    <property type="term" value="C:protein-DNA complex"/>
    <property type="evidence" value="ECO:0007669"/>
    <property type="project" value="TreeGrafter"/>
</dbReference>
<feature type="DNA-binding region" description="OmpR/PhoB-type" evidence="13">
    <location>
        <begin position="124"/>
        <end position="222"/>
    </location>
</feature>
<reference evidence="16 17" key="1">
    <citation type="submission" date="2019-12" db="EMBL/GenBank/DDBJ databases">
        <title>Whole-genome analyses of novel actinobacteria.</title>
        <authorList>
            <person name="Sahin N."/>
            <person name="Saygin H."/>
        </authorList>
    </citation>
    <scope>NUCLEOTIDE SEQUENCE [LARGE SCALE GENOMIC DNA]</scope>
    <source>
        <strain evidence="16 17">KC615</strain>
    </source>
</reference>
<evidence type="ECO:0000256" key="13">
    <source>
        <dbReference type="PROSITE-ProRule" id="PRU01091"/>
    </source>
</evidence>
<dbReference type="Gene3D" id="3.40.50.2300">
    <property type="match status" value="1"/>
</dbReference>
<dbReference type="InterPro" id="IPR011006">
    <property type="entry name" value="CheY-like_superfamily"/>
</dbReference>
<protein>
    <recommendedName>
        <fullName evidence="11">Heme response regulator HssR</fullName>
    </recommendedName>
</protein>
<sequence length="226" mass="26696">MARILVVDDDDHIREVISIFLKQEGFDVYEAINGKDALQQLDIIQIDMVILDIMMPQMDGWELCLELRKFYDFPILMLTAKGETTDKVKGFRVGTDDYLTKPFETEELIMRVKALLRRYQIISSNRVNLGEILLDRSRHEIFYNQSPISIPLKEFELLFEFANYPNRTLTREHLIERIWGYDFNGDERTVDVHVKRLRERFPEGRFGFAIRTVRGLGYRLEVAKNV</sequence>
<keyword evidence="3 12" id="KW-0597">Phosphoprotein</keyword>
<evidence type="ECO:0000259" key="14">
    <source>
        <dbReference type="PROSITE" id="PS50110"/>
    </source>
</evidence>
<dbReference type="AlphaFoldDB" id="A0A6I4VQT1"/>
<evidence type="ECO:0000256" key="8">
    <source>
        <dbReference type="ARBA" id="ARBA00023159"/>
    </source>
</evidence>
<organism evidence="16 17">
    <name type="scientific">Shimazuella alba</name>
    <dbReference type="NCBI Taxonomy" id="2690964"/>
    <lineage>
        <taxon>Bacteria</taxon>
        <taxon>Bacillati</taxon>
        <taxon>Bacillota</taxon>
        <taxon>Bacilli</taxon>
        <taxon>Bacillales</taxon>
        <taxon>Thermoactinomycetaceae</taxon>
        <taxon>Shimazuella</taxon>
    </lineage>
</organism>
<dbReference type="GO" id="GO:0000156">
    <property type="term" value="F:phosphorelay response regulator activity"/>
    <property type="evidence" value="ECO:0007669"/>
    <property type="project" value="TreeGrafter"/>
</dbReference>
<keyword evidence="2" id="KW-0963">Cytoplasm</keyword>
<dbReference type="PROSITE" id="PS51755">
    <property type="entry name" value="OMPR_PHOB"/>
    <property type="match status" value="1"/>
</dbReference>
<keyword evidence="6" id="KW-0843">Virulence</keyword>
<keyword evidence="8" id="KW-0010">Activator</keyword>
<comment type="subcellular location">
    <subcellularLocation>
        <location evidence="1">Cytoplasm</location>
    </subcellularLocation>
</comment>
<evidence type="ECO:0000256" key="11">
    <source>
        <dbReference type="ARBA" id="ARBA00039976"/>
    </source>
</evidence>
<feature type="modified residue" description="4-aspartylphosphate" evidence="12">
    <location>
        <position position="52"/>
    </location>
</feature>
<comment type="function">
    <text evidence="10">Member of the two-component regulatory system HssS/HssR involved in intracellular heme homeostasis and tempering of staphylococcal virulence. Phosphorylated HssR binds to a direct repeat sequence within hrtAB promoter and activates the expression of hrtAB, an efflux pump, in response to extracellular heme, hemin, hemoglobin or blood.</text>
</comment>
<dbReference type="GO" id="GO:0006355">
    <property type="term" value="P:regulation of DNA-templated transcription"/>
    <property type="evidence" value="ECO:0007669"/>
    <property type="project" value="InterPro"/>
</dbReference>
<dbReference type="InterPro" id="IPR001789">
    <property type="entry name" value="Sig_transdc_resp-reg_receiver"/>
</dbReference>
<keyword evidence="5" id="KW-0805">Transcription regulation</keyword>
<gene>
    <name evidence="16" type="ORF">GSM42_09610</name>
</gene>
<evidence type="ECO:0000256" key="1">
    <source>
        <dbReference type="ARBA" id="ARBA00004496"/>
    </source>
</evidence>
<evidence type="ECO:0000256" key="3">
    <source>
        <dbReference type="ARBA" id="ARBA00022553"/>
    </source>
</evidence>
<name>A0A6I4VQT1_9BACL</name>
<dbReference type="Pfam" id="PF00486">
    <property type="entry name" value="Trans_reg_C"/>
    <property type="match status" value="1"/>
</dbReference>
<dbReference type="SMART" id="SM00448">
    <property type="entry name" value="REC"/>
    <property type="match status" value="1"/>
</dbReference>
<evidence type="ECO:0000256" key="6">
    <source>
        <dbReference type="ARBA" id="ARBA00023026"/>
    </source>
</evidence>
<evidence type="ECO:0000313" key="17">
    <source>
        <dbReference type="Proteomes" id="UP000430692"/>
    </source>
</evidence>
<dbReference type="Gene3D" id="1.10.10.10">
    <property type="entry name" value="Winged helix-like DNA-binding domain superfamily/Winged helix DNA-binding domain"/>
    <property type="match status" value="1"/>
</dbReference>
<keyword evidence="7 13" id="KW-0238">DNA-binding</keyword>
<evidence type="ECO:0000256" key="10">
    <source>
        <dbReference type="ARBA" id="ARBA00037471"/>
    </source>
</evidence>
<feature type="domain" description="OmpR/PhoB-type" evidence="15">
    <location>
        <begin position="124"/>
        <end position="222"/>
    </location>
</feature>
<keyword evidence="9" id="KW-0804">Transcription</keyword>
<dbReference type="PANTHER" id="PTHR48111:SF49">
    <property type="entry name" value="HEME RESPONSE REGULATOR HSSR"/>
    <property type="match status" value="1"/>
</dbReference>
<dbReference type="SMART" id="SM00862">
    <property type="entry name" value="Trans_reg_C"/>
    <property type="match status" value="1"/>
</dbReference>
<feature type="domain" description="Response regulatory" evidence="14">
    <location>
        <begin position="3"/>
        <end position="116"/>
    </location>
</feature>
<dbReference type="GO" id="GO:0005829">
    <property type="term" value="C:cytosol"/>
    <property type="evidence" value="ECO:0007669"/>
    <property type="project" value="TreeGrafter"/>
</dbReference>
<dbReference type="CDD" id="cd00383">
    <property type="entry name" value="trans_reg_C"/>
    <property type="match status" value="1"/>
</dbReference>
<dbReference type="FunFam" id="3.40.50.2300:FF:000001">
    <property type="entry name" value="DNA-binding response regulator PhoB"/>
    <property type="match status" value="1"/>
</dbReference>
<evidence type="ECO:0000256" key="12">
    <source>
        <dbReference type="PROSITE-ProRule" id="PRU00169"/>
    </source>
</evidence>
<dbReference type="InterPro" id="IPR039420">
    <property type="entry name" value="WalR-like"/>
</dbReference>
<dbReference type="InterPro" id="IPR001867">
    <property type="entry name" value="OmpR/PhoB-type_DNA-bd"/>
</dbReference>
<evidence type="ECO:0000313" key="16">
    <source>
        <dbReference type="EMBL" id="MXQ53969.1"/>
    </source>
</evidence>
<dbReference type="GO" id="GO:0000976">
    <property type="term" value="F:transcription cis-regulatory region binding"/>
    <property type="evidence" value="ECO:0007669"/>
    <property type="project" value="TreeGrafter"/>
</dbReference>
<dbReference type="Gene3D" id="6.10.250.690">
    <property type="match status" value="1"/>
</dbReference>
<dbReference type="PROSITE" id="PS50110">
    <property type="entry name" value="RESPONSE_REGULATORY"/>
    <property type="match status" value="1"/>
</dbReference>
<dbReference type="EMBL" id="WUUL01000005">
    <property type="protein sequence ID" value="MXQ53969.1"/>
    <property type="molecule type" value="Genomic_DNA"/>
</dbReference>
<evidence type="ECO:0000256" key="4">
    <source>
        <dbReference type="ARBA" id="ARBA00023012"/>
    </source>
</evidence>
<evidence type="ECO:0000256" key="5">
    <source>
        <dbReference type="ARBA" id="ARBA00023015"/>
    </source>
</evidence>
<dbReference type="PANTHER" id="PTHR48111">
    <property type="entry name" value="REGULATOR OF RPOS"/>
    <property type="match status" value="1"/>
</dbReference>
<keyword evidence="4" id="KW-0902">Two-component regulatory system</keyword>
<evidence type="ECO:0000259" key="15">
    <source>
        <dbReference type="PROSITE" id="PS51755"/>
    </source>
</evidence>
<evidence type="ECO:0000256" key="7">
    <source>
        <dbReference type="ARBA" id="ARBA00023125"/>
    </source>
</evidence>
<dbReference type="SUPFAM" id="SSF52172">
    <property type="entry name" value="CheY-like"/>
    <property type="match status" value="1"/>
</dbReference>
<evidence type="ECO:0000256" key="9">
    <source>
        <dbReference type="ARBA" id="ARBA00023163"/>
    </source>
</evidence>